<dbReference type="AlphaFoldDB" id="A0A2M7Q8P7"/>
<dbReference type="SUPFAM" id="SSF69754">
    <property type="entry name" value="Ribosome binding protein Y (YfiA homologue)"/>
    <property type="match status" value="1"/>
</dbReference>
<name>A0A2M7Q8P7_9BACT</name>
<dbReference type="Gene3D" id="3.30.160.100">
    <property type="entry name" value="Ribosome hibernation promotion factor-like"/>
    <property type="match status" value="1"/>
</dbReference>
<dbReference type="Proteomes" id="UP000230363">
    <property type="component" value="Unassembled WGS sequence"/>
</dbReference>
<gene>
    <name evidence="1" type="primary">raiA</name>
    <name evidence="1" type="ORF">COY96_01755</name>
</gene>
<sequence length="127" mass="15028">MSLKIPFLKITFKKCIIYIMNIIIHSKNLDITPSIREYVEIKIGSLDHFLQRFETQGEIKTEIEIARTTKHHKSGDVFYAEANLHLLKKILRAEHYDSDIRIAIDEIKNKLHLEITKYKELSIDHLR</sequence>
<reference evidence="2" key="1">
    <citation type="submission" date="2017-09" db="EMBL/GenBank/DDBJ databases">
        <title>Depth-based differentiation of microbial function through sediment-hosted aquifers and enrichment of novel symbionts in the deep terrestrial subsurface.</title>
        <authorList>
            <person name="Probst A.J."/>
            <person name="Ladd B."/>
            <person name="Jarett J.K."/>
            <person name="Geller-Mcgrath D.E."/>
            <person name="Sieber C.M.K."/>
            <person name="Emerson J.B."/>
            <person name="Anantharaman K."/>
            <person name="Thomas B.C."/>
            <person name="Malmstrom R."/>
            <person name="Stieglmeier M."/>
            <person name="Klingl A."/>
            <person name="Woyke T."/>
            <person name="Ryan C.M."/>
            <person name="Banfield J.F."/>
        </authorList>
    </citation>
    <scope>NUCLEOTIDE SEQUENCE [LARGE SCALE GENOMIC DNA]</scope>
</reference>
<dbReference type="CDD" id="cd00552">
    <property type="entry name" value="RaiA"/>
    <property type="match status" value="1"/>
</dbReference>
<accession>A0A2M7Q8P7</accession>
<protein>
    <submittedName>
        <fullName evidence="1">Ribosomal subunit interface protein</fullName>
    </submittedName>
</protein>
<dbReference type="InterPro" id="IPR003489">
    <property type="entry name" value="RHF/RaiA"/>
</dbReference>
<organism evidence="1 2">
    <name type="scientific">Candidatus Wolfebacteria bacterium CG_4_10_14_0_8_um_filter_37_11</name>
    <dbReference type="NCBI Taxonomy" id="1975062"/>
    <lineage>
        <taxon>Bacteria</taxon>
        <taxon>Candidatus Wolfeibacteriota</taxon>
    </lineage>
</organism>
<dbReference type="NCBIfam" id="TIGR00741">
    <property type="entry name" value="yfiA"/>
    <property type="match status" value="1"/>
</dbReference>
<dbReference type="InterPro" id="IPR036567">
    <property type="entry name" value="RHF-like"/>
</dbReference>
<dbReference type="Pfam" id="PF02482">
    <property type="entry name" value="Ribosomal_S30AE"/>
    <property type="match status" value="1"/>
</dbReference>
<comment type="caution">
    <text evidence="1">The sequence shown here is derived from an EMBL/GenBank/DDBJ whole genome shotgun (WGS) entry which is preliminary data.</text>
</comment>
<evidence type="ECO:0000313" key="1">
    <source>
        <dbReference type="EMBL" id="PIY59450.1"/>
    </source>
</evidence>
<dbReference type="EMBL" id="PFKZ01000067">
    <property type="protein sequence ID" value="PIY59450.1"/>
    <property type="molecule type" value="Genomic_DNA"/>
</dbReference>
<proteinExistence type="predicted"/>
<evidence type="ECO:0000313" key="2">
    <source>
        <dbReference type="Proteomes" id="UP000230363"/>
    </source>
</evidence>